<dbReference type="Proteomes" id="UP000016922">
    <property type="component" value="Unassembled WGS sequence"/>
</dbReference>
<evidence type="ECO:0000259" key="1">
    <source>
        <dbReference type="Pfam" id="PF20150"/>
    </source>
</evidence>
<dbReference type="PANTHER" id="PTHR35910">
    <property type="entry name" value="2EXR DOMAIN-CONTAINING PROTEIN"/>
    <property type="match status" value="1"/>
</dbReference>
<dbReference type="KEGG" id="glz:GLAREA_07787"/>
<reference evidence="2 3" key="1">
    <citation type="journal article" date="2013" name="BMC Genomics">
        <title>Genomics-driven discovery of the pneumocandin biosynthetic gene cluster in the fungus Glarea lozoyensis.</title>
        <authorList>
            <person name="Chen L."/>
            <person name="Yue Q."/>
            <person name="Zhang X."/>
            <person name="Xiang M."/>
            <person name="Wang C."/>
            <person name="Li S."/>
            <person name="Che Y."/>
            <person name="Ortiz-Lopez F.J."/>
            <person name="Bills G.F."/>
            <person name="Liu X."/>
            <person name="An Z."/>
        </authorList>
    </citation>
    <scope>NUCLEOTIDE SEQUENCE [LARGE SCALE GENOMIC DNA]</scope>
    <source>
        <strain evidence="3">ATCC 20868 / MF5171</strain>
    </source>
</reference>
<dbReference type="OrthoDB" id="3480289at2759"/>
<protein>
    <recommendedName>
        <fullName evidence="1">2EXR domain-containing protein</fullName>
    </recommendedName>
</protein>
<evidence type="ECO:0000313" key="3">
    <source>
        <dbReference type="Proteomes" id="UP000016922"/>
    </source>
</evidence>
<keyword evidence="3" id="KW-1185">Reference proteome</keyword>
<accession>S3E2G2</accession>
<gene>
    <name evidence="2" type="ORF">GLAREA_07787</name>
</gene>
<proteinExistence type="predicted"/>
<feature type="domain" description="2EXR" evidence="1">
    <location>
        <begin position="13"/>
        <end position="122"/>
    </location>
</feature>
<dbReference type="InterPro" id="IPR045518">
    <property type="entry name" value="2EXR"/>
</dbReference>
<dbReference type="EMBL" id="KE145359">
    <property type="protein sequence ID" value="EPE32653.1"/>
    <property type="molecule type" value="Genomic_DNA"/>
</dbReference>
<dbReference type="PANTHER" id="PTHR35910:SF6">
    <property type="entry name" value="2EXR DOMAIN-CONTAINING PROTEIN"/>
    <property type="match status" value="1"/>
</dbReference>
<dbReference type="HOGENOM" id="CLU_826540_0_0_1"/>
<name>S3E2G2_GLAL2</name>
<dbReference type="RefSeq" id="XP_008080665.1">
    <property type="nucleotide sequence ID" value="XM_008082474.1"/>
</dbReference>
<dbReference type="GeneID" id="19466839"/>
<dbReference type="AlphaFoldDB" id="S3E2G2"/>
<sequence length="336" mass="39070">MASALALPAQGAFIHFPKLPAELQNKILKTYLEDEPGRLIEVRWSKAKQRYFIDAAVPPLLHVDRGSRAMAKKYFELITVPVNVTKKVSTITLYDPVVYNDTKTVPLTVCLFQTHFNFNHDTLYLNSEHFRPKTNHHRENLNRLPSKLKEFLVALNGQRHIAERLRALAVDAKMFYSSFFAQHMFNMVDLEYVHFIFGDHCCLEGAGISGYRIHQEAFAIEQIQIPDFPTHRQQNPTMYTPNALLQRHGPMTQINGYPHFIGQTYWVAMLSKKEQYVIGDIWQDLNNELIMDLERNVAEQMEMSQGLAREHWQDLTTTPCRVVRRAMWSTLEPLRE</sequence>
<evidence type="ECO:0000313" key="2">
    <source>
        <dbReference type="EMBL" id="EPE32653.1"/>
    </source>
</evidence>
<organism evidence="2 3">
    <name type="scientific">Glarea lozoyensis (strain ATCC 20868 / MF5171)</name>
    <dbReference type="NCBI Taxonomy" id="1116229"/>
    <lineage>
        <taxon>Eukaryota</taxon>
        <taxon>Fungi</taxon>
        <taxon>Dikarya</taxon>
        <taxon>Ascomycota</taxon>
        <taxon>Pezizomycotina</taxon>
        <taxon>Leotiomycetes</taxon>
        <taxon>Helotiales</taxon>
        <taxon>Helotiaceae</taxon>
        <taxon>Glarea</taxon>
    </lineage>
</organism>
<dbReference type="Pfam" id="PF20150">
    <property type="entry name" value="2EXR"/>
    <property type="match status" value="1"/>
</dbReference>